<accession>A0ABQ0UPT5</accession>
<comment type="caution">
    <text evidence="1">The sequence shown here is derived from an EMBL/GenBank/DDBJ whole genome shotgun (WGS) entry which is preliminary data.</text>
</comment>
<gene>
    <name evidence="1" type="ORF">FFA01_04800</name>
</gene>
<sequence>MRDCEIAAVAVEPASVDAGVCANAGRAIVPKSPAVSVMTVIETAVRLRLERPRGAGAAAAARRREERVGRSAGVVGATGVSCPLVARSWGGRVKAVVLLRLGSTRELPHPFVKINDSRQETGWRRRLATDPPACFLAWGTLRLYPREGLKSSFRGIFVTNR</sequence>
<dbReference type="Proteomes" id="UP000321154">
    <property type="component" value="Unassembled WGS sequence"/>
</dbReference>
<organism evidence="1 2">
    <name type="scientific">Frigoribacterium faeni</name>
    <dbReference type="NCBI Taxonomy" id="145483"/>
    <lineage>
        <taxon>Bacteria</taxon>
        <taxon>Bacillati</taxon>
        <taxon>Actinomycetota</taxon>
        <taxon>Actinomycetes</taxon>
        <taxon>Micrococcales</taxon>
        <taxon>Microbacteriaceae</taxon>
        <taxon>Frigoribacterium</taxon>
    </lineage>
</organism>
<proteinExistence type="predicted"/>
<evidence type="ECO:0000313" key="1">
    <source>
        <dbReference type="EMBL" id="GEK82171.1"/>
    </source>
</evidence>
<keyword evidence="2" id="KW-1185">Reference proteome</keyword>
<reference evidence="1 2" key="1">
    <citation type="submission" date="2019-07" db="EMBL/GenBank/DDBJ databases">
        <title>Whole genome shotgun sequence of Frigoribacterium faeni NBRC 103066.</title>
        <authorList>
            <person name="Hosoyama A."/>
            <person name="Uohara A."/>
            <person name="Ohji S."/>
            <person name="Ichikawa N."/>
        </authorList>
    </citation>
    <scope>NUCLEOTIDE SEQUENCE [LARGE SCALE GENOMIC DNA]</scope>
    <source>
        <strain evidence="1 2">NBRC 103066</strain>
    </source>
</reference>
<protein>
    <submittedName>
        <fullName evidence="1">Uncharacterized protein</fullName>
    </submittedName>
</protein>
<dbReference type="EMBL" id="BJUV01000003">
    <property type="protein sequence ID" value="GEK82171.1"/>
    <property type="molecule type" value="Genomic_DNA"/>
</dbReference>
<evidence type="ECO:0000313" key="2">
    <source>
        <dbReference type="Proteomes" id="UP000321154"/>
    </source>
</evidence>
<name>A0ABQ0UPT5_9MICO</name>